<dbReference type="Gene3D" id="3.40.30.10">
    <property type="entry name" value="Glutaredoxin"/>
    <property type="match status" value="1"/>
</dbReference>
<evidence type="ECO:0000313" key="3">
    <source>
        <dbReference type="Proteomes" id="UP000650081"/>
    </source>
</evidence>
<sequence length="156" mass="17548">MIFWLFISAFLGGVASLGAQPVAYRFEQVDSLQAVEARPVLVFLRTDWCRYCHRMEHTTLRDTAVVRLLNTDFYFVSFDAETEQDVQWRGHTFRFRPTGRKTGVHGLAEALGTVDGRVAYPTVCILNPAFERIFQYNGALDAAGLLRILRTVSGGG</sequence>
<proteinExistence type="predicted"/>
<evidence type="ECO:0000313" key="2">
    <source>
        <dbReference type="EMBL" id="MBC6992610.1"/>
    </source>
</evidence>
<name>A0A923PEI7_9BACT</name>
<feature type="domain" description="Thioredoxin" evidence="1">
    <location>
        <begin position="9"/>
        <end position="154"/>
    </location>
</feature>
<dbReference type="AlphaFoldDB" id="A0A923PEI7"/>
<dbReference type="InterPro" id="IPR036249">
    <property type="entry name" value="Thioredoxin-like_sf"/>
</dbReference>
<dbReference type="SUPFAM" id="SSF52833">
    <property type="entry name" value="Thioredoxin-like"/>
    <property type="match status" value="1"/>
</dbReference>
<protein>
    <submittedName>
        <fullName evidence="2">Thioredoxin family protein</fullName>
    </submittedName>
</protein>
<gene>
    <name evidence="2" type="ORF">H9S92_00395</name>
</gene>
<evidence type="ECO:0000259" key="1">
    <source>
        <dbReference type="PROSITE" id="PS51352"/>
    </source>
</evidence>
<keyword evidence="3" id="KW-1185">Reference proteome</keyword>
<organism evidence="2 3">
    <name type="scientific">Neolewinella lacunae</name>
    <dbReference type="NCBI Taxonomy" id="1517758"/>
    <lineage>
        <taxon>Bacteria</taxon>
        <taxon>Pseudomonadati</taxon>
        <taxon>Bacteroidota</taxon>
        <taxon>Saprospiria</taxon>
        <taxon>Saprospirales</taxon>
        <taxon>Lewinellaceae</taxon>
        <taxon>Neolewinella</taxon>
    </lineage>
</organism>
<comment type="caution">
    <text evidence="2">The sequence shown here is derived from an EMBL/GenBank/DDBJ whole genome shotgun (WGS) entry which is preliminary data.</text>
</comment>
<reference evidence="2" key="1">
    <citation type="submission" date="2020-08" db="EMBL/GenBank/DDBJ databases">
        <title>Lewinella bacteria from marine environments.</title>
        <authorList>
            <person name="Zhong Y."/>
        </authorList>
    </citation>
    <scope>NUCLEOTIDE SEQUENCE</scope>
    <source>
        <strain evidence="2">KCTC 42187</strain>
    </source>
</reference>
<dbReference type="InterPro" id="IPR013766">
    <property type="entry name" value="Thioredoxin_domain"/>
</dbReference>
<accession>A0A923PEI7</accession>
<dbReference type="PROSITE" id="PS51352">
    <property type="entry name" value="THIOREDOXIN_2"/>
    <property type="match status" value="1"/>
</dbReference>
<dbReference type="Pfam" id="PF13899">
    <property type="entry name" value="Thioredoxin_7"/>
    <property type="match status" value="1"/>
</dbReference>
<dbReference type="Proteomes" id="UP000650081">
    <property type="component" value="Unassembled WGS sequence"/>
</dbReference>
<dbReference type="EMBL" id="JACSIT010000030">
    <property type="protein sequence ID" value="MBC6992610.1"/>
    <property type="molecule type" value="Genomic_DNA"/>
</dbReference>